<dbReference type="Pfam" id="PF13540">
    <property type="entry name" value="RCC1_2"/>
    <property type="match status" value="1"/>
</dbReference>
<dbReference type="InterPro" id="IPR051553">
    <property type="entry name" value="Ran_GTPase-activating"/>
</dbReference>
<proteinExistence type="predicted"/>
<feature type="chain" id="PRO_5043017763" evidence="1">
    <location>
        <begin position="21"/>
        <end position="621"/>
    </location>
</feature>
<dbReference type="RefSeq" id="WP_236985786.1">
    <property type="nucleotide sequence ID" value="NZ_AP023086.1"/>
</dbReference>
<feature type="signal peptide" evidence="1">
    <location>
        <begin position="1"/>
        <end position="20"/>
    </location>
</feature>
<dbReference type="GO" id="GO:0005737">
    <property type="term" value="C:cytoplasm"/>
    <property type="evidence" value="ECO:0007669"/>
    <property type="project" value="TreeGrafter"/>
</dbReference>
<keyword evidence="3" id="KW-1185">Reference proteome</keyword>
<protein>
    <submittedName>
        <fullName evidence="2">Uncharacterized protein</fullName>
    </submittedName>
</protein>
<dbReference type="Gene3D" id="2.130.10.30">
    <property type="entry name" value="Regulator of chromosome condensation 1/beta-lactamase-inhibitor protein II"/>
    <property type="match status" value="2"/>
</dbReference>
<evidence type="ECO:0000256" key="1">
    <source>
        <dbReference type="SAM" id="SignalP"/>
    </source>
</evidence>
<dbReference type="PROSITE" id="PS51257">
    <property type="entry name" value="PROKAR_LIPOPROTEIN"/>
    <property type="match status" value="1"/>
</dbReference>
<dbReference type="GO" id="GO:0005085">
    <property type="term" value="F:guanyl-nucleotide exchange factor activity"/>
    <property type="evidence" value="ECO:0007669"/>
    <property type="project" value="TreeGrafter"/>
</dbReference>
<dbReference type="KEGG" id="marq:MARGE09_P0483"/>
<keyword evidence="1" id="KW-0732">Signal</keyword>
<dbReference type="PANTHER" id="PTHR45982:SF3">
    <property type="entry name" value="F-BOX PROTEIN POF9"/>
    <property type="match status" value="1"/>
</dbReference>
<dbReference type="InterPro" id="IPR000408">
    <property type="entry name" value="Reg_chr_condens"/>
</dbReference>
<dbReference type="PROSITE" id="PS50012">
    <property type="entry name" value="RCC1_3"/>
    <property type="match status" value="1"/>
</dbReference>
<evidence type="ECO:0000313" key="2">
    <source>
        <dbReference type="EMBL" id="BCD96283.1"/>
    </source>
</evidence>
<reference evidence="2 3" key="1">
    <citation type="journal article" date="2022" name="IScience">
        <title>An ultrasensitive nanofiber-based assay for enzymatic hydrolysis and deep-sea microbial degradation of cellulose.</title>
        <authorList>
            <person name="Tsudome M."/>
            <person name="Tachioka M."/>
            <person name="Miyazaki M."/>
            <person name="Uchimura K."/>
            <person name="Tsuda M."/>
            <person name="Takaki Y."/>
            <person name="Deguchi S."/>
        </authorList>
    </citation>
    <scope>NUCLEOTIDE SEQUENCE [LARGE SCALE GENOMIC DNA]</scope>
    <source>
        <strain evidence="2 3">GE09</strain>
    </source>
</reference>
<dbReference type="InterPro" id="IPR009091">
    <property type="entry name" value="RCC1/BLIP-II"/>
</dbReference>
<dbReference type="SUPFAM" id="SSF50985">
    <property type="entry name" value="RCC1/BLIP-II"/>
    <property type="match status" value="1"/>
</dbReference>
<accession>A0AAN1WEU0</accession>
<name>A0AAN1WEU0_9GAMM</name>
<gene>
    <name evidence="2" type="ORF">MARGE09_P0483</name>
</gene>
<dbReference type="AlphaFoldDB" id="A0AAN1WEU0"/>
<organism evidence="2 3">
    <name type="scientific">Marinagarivorans cellulosilyticus</name>
    <dbReference type="NCBI Taxonomy" id="2721545"/>
    <lineage>
        <taxon>Bacteria</taxon>
        <taxon>Pseudomonadati</taxon>
        <taxon>Pseudomonadota</taxon>
        <taxon>Gammaproteobacteria</taxon>
        <taxon>Cellvibrionales</taxon>
        <taxon>Cellvibrionaceae</taxon>
        <taxon>Marinagarivorans</taxon>
    </lineage>
</organism>
<dbReference type="EMBL" id="AP023086">
    <property type="protein sequence ID" value="BCD96283.1"/>
    <property type="molecule type" value="Genomic_DNA"/>
</dbReference>
<evidence type="ECO:0000313" key="3">
    <source>
        <dbReference type="Proteomes" id="UP001320119"/>
    </source>
</evidence>
<dbReference type="Proteomes" id="UP001320119">
    <property type="component" value="Chromosome"/>
</dbReference>
<dbReference type="PANTHER" id="PTHR45982">
    <property type="entry name" value="REGULATOR OF CHROMOSOME CONDENSATION"/>
    <property type="match status" value="1"/>
</dbReference>
<sequence>MKITYLAASLLLLITGCTGSSTPISISDEPADPTYTIDNPRTIQAFEEMSVILNKGTALAWGKAKDLKSIDNLHALIKSIAIDTDGKIIFLQNDPNLEELLHNVVSTSIKYIDWKLERYSSEGRFVAVTETGELIGGPISPPLMQGKYVSTALSANSSIALREDGSVFQWDQDGNEAWQVAPDSGRIVKIAAGDKHFIALFEDGRVATWRDIRKGINLGCGLLSPCPDYRPPKPNFTPPYITPSYLTLLTGAIDISASDNVNAVVLADGSVQFWGEYSEDFIPPVELSDIVEISISGVGGYGKSGDYGTTDTQGIAKTTSGEIVTWGGIGIATKNASELSNIEKIAPNFGWLTQDGKLFNYATAYTRKIKIDDNQTYDPIIAVTQRQLKIGVLEGESGNVYVETPTHWTERGYDYTLTTFEEVLSYSTNAEIIAYTNRPGELHHYPDSNSLWEDAFSRISFEPTINKISLSDHHALALLNDHSVISWGINIEFGENKVPEFNDEIIDIFAGNGFSIALTKNGRIIYWGKDEKLISERFYLFPPIKAIGSNGYALITKNNEPILWNSDIATPKDLGPIKDAIVEQGIVYALTTDNRIRAWSENNSFNIGKEIYESIRFSQVN</sequence>